<feature type="domain" description="ACB" evidence="4">
    <location>
        <begin position="69"/>
        <end position="150"/>
    </location>
</feature>
<dbReference type="EMBL" id="CAJNDS010000467">
    <property type="protein sequence ID" value="CAE7209068.1"/>
    <property type="molecule type" value="Genomic_DNA"/>
</dbReference>
<feature type="region of interest" description="Disordered" evidence="3">
    <location>
        <begin position="1"/>
        <end position="21"/>
    </location>
</feature>
<comment type="similarity">
    <text evidence="1">Belongs to the ACBP family.</text>
</comment>
<dbReference type="OrthoDB" id="346910at2759"/>
<evidence type="ECO:0000256" key="1">
    <source>
        <dbReference type="ARBA" id="ARBA00005567"/>
    </source>
</evidence>
<dbReference type="InterPro" id="IPR000582">
    <property type="entry name" value="Acyl-CoA-binding_protein"/>
</dbReference>
<evidence type="ECO:0000313" key="5">
    <source>
        <dbReference type="EMBL" id="CAE7209068.1"/>
    </source>
</evidence>
<reference evidence="5" key="1">
    <citation type="submission" date="2021-02" db="EMBL/GenBank/DDBJ databases">
        <authorList>
            <person name="Dougan E. K."/>
            <person name="Rhodes N."/>
            <person name="Thang M."/>
            <person name="Chan C."/>
        </authorList>
    </citation>
    <scope>NUCLEOTIDE SEQUENCE</scope>
</reference>
<evidence type="ECO:0000256" key="3">
    <source>
        <dbReference type="SAM" id="MobiDB-lite"/>
    </source>
</evidence>
<gene>
    <name evidence="5" type="primary">DBI</name>
    <name evidence="5" type="ORF">SNAT2548_LOCUS6877</name>
</gene>
<dbReference type="SUPFAM" id="SSF47027">
    <property type="entry name" value="Acyl-CoA binding protein"/>
    <property type="match status" value="1"/>
</dbReference>
<keyword evidence="6" id="KW-1185">Reference proteome</keyword>
<dbReference type="GO" id="GO:0000062">
    <property type="term" value="F:fatty-acyl-CoA binding"/>
    <property type="evidence" value="ECO:0007669"/>
    <property type="project" value="InterPro"/>
</dbReference>
<dbReference type="Proteomes" id="UP000604046">
    <property type="component" value="Unassembled WGS sequence"/>
</dbReference>
<dbReference type="Pfam" id="PF00887">
    <property type="entry name" value="ACBP"/>
    <property type="match status" value="1"/>
</dbReference>
<dbReference type="PROSITE" id="PS51228">
    <property type="entry name" value="ACB_2"/>
    <property type="match status" value="1"/>
</dbReference>
<protein>
    <submittedName>
        <fullName evidence="5">DBI protein</fullName>
    </submittedName>
</protein>
<comment type="caution">
    <text evidence="5">The sequence shown here is derived from an EMBL/GenBank/DDBJ whole genome shotgun (WGS) entry which is preliminary data.</text>
</comment>
<keyword evidence="2" id="KW-0446">Lipid-binding</keyword>
<organism evidence="5 6">
    <name type="scientific">Symbiodinium natans</name>
    <dbReference type="NCBI Taxonomy" id="878477"/>
    <lineage>
        <taxon>Eukaryota</taxon>
        <taxon>Sar</taxon>
        <taxon>Alveolata</taxon>
        <taxon>Dinophyceae</taxon>
        <taxon>Suessiales</taxon>
        <taxon>Symbiodiniaceae</taxon>
        <taxon>Symbiodinium</taxon>
    </lineage>
</organism>
<name>A0A812JRY3_9DINO</name>
<evidence type="ECO:0000313" key="6">
    <source>
        <dbReference type="Proteomes" id="UP000604046"/>
    </source>
</evidence>
<proteinExistence type="inferred from homology"/>
<evidence type="ECO:0000259" key="4">
    <source>
        <dbReference type="PROSITE" id="PS51228"/>
    </source>
</evidence>
<dbReference type="PRINTS" id="PR00689">
    <property type="entry name" value="ACOABINDINGP"/>
</dbReference>
<accession>A0A812JRY3</accession>
<dbReference type="Gene3D" id="1.20.80.10">
    <property type="match status" value="1"/>
</dbReference>
<sequence>MAEIQNELFDEESSQCEEQAPGREFPKVKVVAVVAAMLMLAAVGLSTMNTSTASDQVVAKHGGFINLDLQSDFQAAQEKMKRADQSKLTNQQKLDAYAYFKQAVEGDIYVRKPGMFDTKEKMKWEAWNKVKGMATDAAKKKYIDLAKRLS</sequence>
<dbReference type="PANTHER" id="PTHR23310">
    <property type="entry name" value="ACYL-COA-BINDING PROTEIN, ACBP"/>
    <property type="match status" value="1"/>
</dbReference>
<dbReference type="AlphaFoldDB" id="A0A812JRY3"/>
<dbReference type="InterPro" id="IPR014352">
    <property type="entry name" value="FERM/acyl-CoA-bd_prot_sf"/>
</dbReference>
<evidence type="ECO:0000256" key="2">
    <source>
        <dbReference type="ARBA" id="ARBA00023121"/>
    </source>
</evidence>
<dbReference type="GO" id="GO:0006631">
    <property type="term" value="P:fatty acid metabolic process"/>
    <property type="evidence" value="ECO:0007669"/>
    <property type="project" value="TreeGrafter"/>
</dbReference>
<dbReference type="InterPro" id="IPR035984">
    <property type="entry name" value="Acyl-CoA-binding_sf"/>
</dbReference>
<dbReference type="PANTHER" id="PTHR23310:SF62">
    <property type="entry name" value="ACYL-COA BINDING PROTEIN 1, ISOFORM A"/>
    <property type="match status" value="1"/>
</dbReference>